<proteinExistence type="predicted"/>
<accession>A0AAE1PYI6</accession>
<evidence type="ECO:0000313" key="10">
    <source>
        <dbReference type="Proteomes" id="UP001292094"/>
    </source>
</evidence>
<feature type="compositionally biased region" description="Low complexity" evidence="5">
    <location>
        <begin position="555"/>
        <end position="568"/>
    </location>
</feature>
<evidence type="ECO:0000259" key="8">
    <source>
        <dbReference type="PROSITE" id="PS50853"/>
    </source>
</evidence>
<evidence type="ECO:0000256" key="1">
    <source>
        <dbReference type="ARBA" id="ARBA00022729"/>
    </source>
</evidence>
<feature type="compositionally biased region" description="Gly residues" evidence="5">
    <location>
        <begin position="673"/>
        <end position="686"/>
    </location>
</feature>
<feature type="domain" description="Ig-like" evidence="7">
    <location>
        <begin position="65"/>
        <end position="145"/>
    </location>
</feature>
<dbReference type="SUPFAM" id="SSF49265">
    <property type="entry name" value="Fibronectin type III"/>
    <property type="match status" value="1"/>
</dbReference>
<keyword evidence="6" id="KW-1133">Transmembrane helix</keyword>
<dbReference type="InterPro" id="IPR036116">
    <property type="entry name" value="FN3_sf"/>
</dbReference>
<dbReference type="InterPro" id="IPR036179">
    <property type="entry name" value="Ig-like_dom_sf"/>
</dbReference>
<dbReference type="SMART" id="SM00060">
    <property type="entry name" value="FN3"/>
    <property type="match status" value="1"/>
</dbReference>
<dbReference type="Proteomes" id="UP001292094">
    <property type="component" value="Unassembled WGS sequence"/>
</dbReference>
<feature type="domain" description="Fibronectin type-III" evidence="8">
    <location>
        <begin position="354"/>
        <end position="447"/>
    </location>
</feature>
<feature type="compositionally biased region" description="Polar residues" evidence="5">
    <location>
        <begin position="734"/>
        <end position="744"/>
    </location>
</feature>
<keyword evidence="1" id="KW-0732">Signal</keyword>
<comment type="caution">
    <text evidence="9">The sequence shown here is derived from an EMBL/GenBank/DDBJ whole genome shotgun (WGS) entry which is preliminary data.</text>
</comment>
<dbReference type="CDD" id="cd00096">
    <property type="entry name" value="Ig"/>
    <property type="match status" value="1"/>
</dbReference>
<feature type="compositionally biased region" description="Basic and acidic residues" evidence="5">
    <location>
        <begin position="593"/>
        <end position="603"/>
    </location>
</feature>
<evidence type="ECO:0000259" key="7">
    <source>
        <dbReference type="PROSITE" id="PS50835"/>
    </source>
</evidence>
<dbReference type="AlphaFoldDB" id="A0AAE1PYI6"/>
<dbReference type="GO" id="GO:0030154">
    <property type="term" value="P:cell differentiation"/>
    <property type="evidence" value="ECO:0007669"/>
    <property type="project" value="UniProtKB-ARBA"/>
</dbReference>
<feature type="domain" description="Ig-like" evidence="7">
    <location>
        <begin position="243"/>
        <end position="347"/>
    </location>
</feature>
<keyword evidence="2" id="KW-0677">Repeat</keyword>
<dbReference type="InterPro" id="IPR051170">
    <property type="entry name" value="Neural/epithelial_adhesion"/>
</dbReference>
<keyword evidence="4" id="KW-0393">Immunoglobulin domain</keyword>
<name>A0AAE1PYI6_9EUCA</name>
<organism evidence="9 10">
    <name type="scientific">Petrolisthes manimaculis</name>
    <dbReference type="NCBI Taxonomy" id="1843537"/>
    <lineage>
        <taxon>Eukaryota</taxon>
        <taxon>Metazoa</taxon>
        <taxon>Ecdysozoa</taxon>
        <taxon>Arthropoda</taxon>
        <taxon>Crustacea</taxon>
        <taxon>Multicrustacea</taxon>
        <taxon>Malacostraca</taxon>
        <taxon>Eumalacostraca</taxon>
        <taxon>Eucarida</taxon>
        <taxon>Decapoda</taxon>
        <taxon>Pleocyemata</taxon>
        <taxon>Anomura</taxon>
        <taxon>Galatheoidea</taxon>
        <taxon>Porcellanidae</taxon>
        <taxon>Petrolisthes</taxon>
    </lineage>
</organism>
<keyword evidence="10" id="KW-1185">Reference proteome</keyword>
<feature type="region of interest" description="Disordered" evidence="5">
    <location>
        <begin position="767"/>
        <end position="828"/>
    </location>
</feature>
<dbReference type="Pfam" id="PF00041">
    <property type="entry name" value="fn3"/>
    <property type="match status" value="1"/>
</dbReference>
<evidence type="ECO:0008006" key="11">
    <source>
        <dbReference type="Google" id="ProtNLM"/>
    </source>
</evidence>
<feature type="domain" description="Ig-like" evidence="7">
    <location>
        <begin position="164"/>
        <end position="236"/>
    </location>
</feature>
<keyword evidence="6" id="KW-0812">Transmembrane</keyword>
<feature type="region of interest" description="Disordered" evidence="5">
    <location>
        <begin position="436"/>
        <end position="457"/>
    </location>
</feature>
<dbReference type="SUPFAM" id="SSF48726">
    <property type="entry name" value="Immunoglobulin"/>
    <property type="match status" value="4"/>
</dbReference>
<dbReference type="InterPro" id="IPR013783">
    <property type="entry name" value="Ig-like_fold"/>
</dbReference>
<feature type="compositionally biased region" description="Polar residues" evidence="5">
    <location>
        <begin position="577"/>
        <end position="592"/>
    </location>
</feature>
<reference evidence="9" key="1">
    <citation type="submission" date="2023-11" db="EMBL/GenBank/DDBJ databases">
        <title>Genome assemblies of two species of porcelain crab, Petrolisthes cinctipes and Petrolisthes manimaculis (Anomura: Porcellanidae).</title>
        <authorList>
            <person name="Angst P."/>
        </authorList>
    </citation>
    <scope>NUCLEOTIDE SEQUENCE</scope>
    <source>
        <strain evidence="9">PB745_02</strain>
        <tissue evidence="9">Gill</tissue>
    </source>
</reference>
<dbReference type="SMART" id="SM00408">
    <property type="entry name" value="IGc2"/>
    <property type="match status" value="2"/>
</dbReference>
<evidence type="ECO:0000256" key="2">
    <source>
        <dbReference type="ARBA" id="ARBA00022737"/>
    </source>
</evidence>
<evidence type="ECO:0000256" key="3">
    <source>
        <dbReference type="ARBA" id="ARBA00023157"/>
    </source>
</evidence>
<dbReference type="InterPro" id="IPR007110">
    <property type="entry name" value="Ig-like_dom"/>
</dbReference>
<dbReference type="Pfam" id="PF07679">
    <property type="entry name" value="I-set"/>
    <property type="match status" value="1"/>
</dbReference>
<dbReference type="InterPro" id="IPR013098">
    <property type="entry name" value="Ig_I-set"/>
</dbReference>
<feature type="transmembrane region" description="Helical" evidence="6">
    <location>
        <begin position="466"/>
        <end position="490"/>
    </location>
</feature>
<dbReference type="CDD" id="cd00063">
    <property type="entry name" value="FN3"/>
    <property type="match status" value="1"/>
</dbReference>
<evidence type="ECO:0000256" key="5">
    <source>
        <dbReference type="SAM" id="MobiDB-lite"/>
    </source>
</evidence>
<dbReference type="InterPro" id="IPR003599">
    <property type="entry name" value="Ig_sub"/>
</dbReference>
<dbReference type="Gene3D" id="2.60.40.10">
    <property type="entry name" value="Immunoglobulins"/>
    <property type="match status" value="5"/>
</dbReference>
<dbReference type="SMART" id="SM00409">
    <property type="entry name" value="IG"/>
    <property type="match status" value="4"/>
</dbReference>
<keyword evidence="6" id="KW-0472">Membrane</keyword>
<evidence type="ECO:0000313" key="9">
    <source>
        <dbReference type="EMBL" id="KAK4315929.1"/>
    </source>
</evidence>
<evidence type="ECO:0000256" key="4">
    <source>
        <dbReference type="ARBA" id="ARBA00023319"/>
    </source>
</evidence>
<feature type="transmembrane region" description="Helical" evidence="6">
    <location>
        <begin position="524"/>
        <end position="545"/>
    </location>
</feature>
<dbReference type="PANTHER" id="PTHR12231">
    <property type="entry name" value="CTX-RELATED TYPE I TRANSMEMBRANE PROTEIN"/>
    <property type="match status" value="1"/>
</dbReference>
<dbReference type="InterPro" id="IPR003961">
    <property type="entry name" value="FN3_dom"/>
</dbReference>
<dbReference type="EMBL" id="JAWZYT010001065">
    <property type="protein sequence ID" value="KAK4315929.1"/>
    <property type="molecule type" value="Genomic_DNA"/>
</dbReference>
<protein>
    <recommendedName>
        <fullName evidence="11">Nephrin</fullName>
    </recommendedName>
</protein>
<dbReference type="Pfam" id="PF13927">
    <property type="entry name" value="Ig_3"/>
    <property type="match status" value="2"/>
</dbReference>
<evidence type="ECO:0000256" key="6">
    <source>
        <dbReference type="SAM" id="Phobius"/>
    </source>
</evidence>
<keyword evidence="3" id="KW-1015">Disulfide bond</keyword>
<dbReference type="FunFam" id="2.60.40.10:FF:000032">
    <property type="entry name" value="palladin isoform X1"/>
    <property type="match status" value="1"/>
</dbReference>
<feature type="region of interest" description="Disordered" evidence="5">
    <location>
        <begin position="670"/>
        <end position="746"/>
    </location>
</feature>
<dbReference type="InterPro" id="IPR003598">
    <property type="entry name" value="Ig_sub2"/>
</dbReference>
<feature type="region of interest" description="Disordered" evidence="5">
    <location>
        <begin position="628"/>
        <end position="654"/>
    </location>
</feature>
<dbReference type="PROSITE" id="PS50853">
    <property type="entry name" value="FN3"/>
    <property type="match status" value="1"/>
</dbReference>
<gene>
    <name evidence="9" type="ORF">Pmani_012867</name>
</gene>
<feature type="compositionally biased region" description="Pro residues" evidence="5">
    <location>
        <begin position="628"/>
        <end position="646"/>
    </location>
</feature>
<dbReference type="PROSITE" id="PS50835">
    <property type="entry name" value="IG_LIKE"/>
    <property type="match status" value="3"/>
</dbReference>
<feature type="region of interest" description="Disordered" evidence="5">
    <location>
        <begin position="554"/>
        <end position="609"/>
    </location>
</feature>
<sequence length="828" mass="89121">MVEGWLPGRAGDSLVSPGQFGGYTTTYTVKVSVSAEDDGAVYTCQADNQLGPTTHDAITLSVQYPPVWVKPPVEQISVTEGEGVQINVSARGNPRDVGYLWRRGDDVVMDGAQFNITSVSRKQAGSYVVEASNAQGSTAANFTIDVKYGAVITALTGGRNLSVGESVTLVCRVDASPDPDITWKRSDYDFSRTEHSKHLAQNVVEMTIKNVTVGDTGIFTCHATNNIGEEATANITIVVKHKPIIDTSPKYQKAAAEAGKTARLICRATGAPYVHFTWYTRDNTPIEPAIYSRFNNRYLVQDTKLVDGLVTYESVLVIKNVTNKDYGFFECHAQNPLGTSRSAIHLDGTSKPDIPLDLKVLNFTHDSIEVTWTPSFDGGLPQKYRLRYHVADTNRYQYMDVYPDDTTTFAVTGLSLGTTYSFSILAYNTKGESPYSTSQVQATTSSTAPATDTPPTAAPGARVSGLIVIIVTLVGAALLVLNIALVACFIKRRAKKRLTGSPPLTEVERAISRVLADKADLPRVVTLSVSTVGGLLVVVNVVLVACVLHRRRQRQGSQASSDKGSSKSTTIEMYAPSSYTGTVTGETLSSISEKSRESYTHEDSADEYEADAARVTAASTYLIEQLEPPPQYASRPPPHILPPPPSHNDLNMDDAYDDVRRNQYNAALDRAAAGGGGGSVGGGGYSTLGRRSTTTPDHYNITSPADHYLPPTRYNTYQPSAHAAPPLTAHSHAPHTQNNGSLRRNQPAKLHFPKDYIRNGSMNIPVSSPGGGSIGGVTSSYGSTNNKPQSPTRTHPPPHTPMLSTFAPDATQPPTVASVPLEHRGHLV</sequence>
<dbReference type="GO" id="GO:0009653">
    <property type="term" value="P:anatomical structure morphogenesis"/>
    <property type="evidence" value="ECO:0007669"/>
    <property type="project" value="UniProtKB-ARBA"/>
</dbReference>
<dbReference type="GO" id="GO:0043005">
    <property type="term" value="C:neuron projection"/>
    <property type="evidence" value="ECO:0007669"/>
    <property type="project" value="TreeGrafter"/>
</dbReference>